<dbReference type="Proteomes" id="UP000184050">
    <property type="component" value="Unassembled WGS sequence"/>
</dbReference>
<protein>
    <submittedName>
        <fullName evidence="1">Uncharacterized protein</fullName>
    </submittedName>
</protein>
<sequence length="60" mass="6974">MKKRGFIIHNSKRYEYEIDEQGFVWLLIEPGKTNIGQIKPVNSHSDIEKILHEMLDGGGY</sequence>
<evidence type="ECO:0000313" key="2">
    <source>
        <dbReference type="Proteomes" id="UP000184050"/>
    </source>
</evidence>
<reference evidence="1 2" key="1">
    <citation type="submission" date="2016-11" db="EMBL/GenBank/DDBJ databases">
        <authorList>
            <person name="Jaros S."/>
            <person name="Januszkiewicz K."/>
            <person name="Wedrychowicz H."/>
        </authorList>
    </citation>
    <scope>NUCLEOTIDE SEQUENCE [LARGE SCALE GENOMIC DNA]</scope>
    <source>
        <strain evidence="1 2">DSM 27063</strain>
    </source>
</reference>
<evidence type="ECO:0000313" key="1">
    <source>
        <dbReference type="EMBL" id="SHI57463.1"/>
    </source>
</evidence>
<dbReference type="STRING" id="1168035.SAMN05444280_103180"/>
<organism evidence="1 2">
    <name type="scientific">Tangfeifania diversioriginum</name>
    <dbReference type="NCBI Taxonomy" id="1168035"/>
    <lineage>
        <taxon>Bacteria</taxon>
        <taxon>Pseudomonadati</taxon>
        <taxon>Bacteroidota</taxon>
        <taxon>Bacteroidia</taxon>
        <taxon>Marinilabiliales</taxon>
        <taxon>Prolixibacteraceae</taxon>
        <taxon>Tangfeifania</taxon>
    </lineage>
</organism>
<dbReference type="EMBL" id="FQZE01000003">
    <property type="protein sequence ID" value="SHI57463.1"/>
    <property type="molecule type" value="Genomic_DNA"/>
</dbReference>
<dbReference type="RefSeq" id="WP_073165467.1">
    <property type="nucleotide sequence ID" value="NZ_FQZE01000003.1"/>
</dbReference>
<accession>A0A1M6C996</accession>
<name>A0A1M6C996_9BACT</name>
<proteinExistence type="predicted"/>
<dbReference type="AlphaFoldDB" id="A0A1M6C996"/>
<keyword evidence="2" id="KW-1185">Reference proteome</keyword>
<dbReference type="OrthoDB" id="9926779at2"/>
<gene>
    <name evidence="1" type="ORF">SAMN05444280_103180</name>
</gene>